<dbReference type="EMBL" id="QEIN01000127">
    <property type="protein sequence ID" value="RCV56563.1"/>
    <property type="molecule type" value="Genomic_DNA"/>
</dbReference>
<accession>A0A368T301</accession>
<dbReference type="PROSITE" id="PS51318">
    <property type="entry name" value="TAT"/>
    <property type="match status" value="1"/>
</dbReference>
<feature type="transmembrane region" description="Helical" evidence="1">
    <location>
        <begin position="20"/>
        <end position="42"/>
    </location>
</feature>
<name>A0A368T301_9ACTN</name>
<dbReference type="Proteomes" id="UP000253318">
    <property type="component" value="Unassembled WGS sequence"/>
</dbReference>
<reference evidence="2 3" key="1">
    <citation type="submission" date="2018-04" db="EMBL/GenBank/DDBJ databases">
        <title>Novel actinobacteria from marine sediment.</title>
        <authorList>
            <person name="Ng Z.Y."/>
            <person name="Tan G.Y.A."/>
        </authorList>
    </citation>
    <scope>NUCLEOTIDE SEQUENCE [LARGE SCALE GENOMIC DNA]</scope>
    <source>
        <strain evidence="2 3">TPS81</strain>
    </source>
</reference>
<keyword evidence="1" id="KW-0472">Membrane</keyword>
<comment type="caution">
    <text evidence="2">The sequence shown here is derived from an EMBL/GenBank/DDBJ whole genome shotgun (WGS) entry which is preliminary data.</text>
</comment>
<protein>
    <submittedName>
        <fullName evidence="2">Uncharacterized protein</fullName>
    </submittedName>
</protein>
<sequence>MSLWPPPRSARHSGRRRRTLLAAAAAVVAVVLVGGVAAWLLLRPSAGADDGTGVPESFAGSWSGEMAQTDESGAHVVDWGATVKLTAGSEHGSAEWFTLNCRGSLTLTERAEDRLSFDYVETYDPDQRCIDEVELILEPGVRAGTLQARWEAVSHDGTPMTSTGTLR</sequence>
<gene>
    <name evidence="2" type="ORF">DEF24_16500</name>
</gene>
<keyword evidence="1" id="KW-0812">Transmembrane</keyword>
<organism evidence="2 3">
    <name type="scientific">Marinitenerispora sediminis</name>
    <dbReference type="NCBI Taxonomy" id="1931232"/>
    <lineage>
        <taxon>Bacteria</taxon>
        <taxon>Bacillati</taxon>
        <taxon>Actinomycetota</taxon>
        <taxon>Actinomycetes</taxon>
        <taxon>Streptosporangiales</taxon>
        <taxon>Nocardiopsidaceae</taxon>
        <taxon>Marinitenerispora</taxon>
    </lineage>
</organism>
<evidence type="ECO:0000256" key="1">
    <source>
        <dbReference type="SAM" id="Phobius"/>
    </source>
</evidence>
<evidence type="ECO:0000313" key="3">
    <source>
        <dbReference type="Proteomes" id="UP000253318"/>
    </source>
</evidence>
<evidence type="ECO:0000313" key="2">
    <source>
        <dbReference type="EMBL" id="RCV56563.1"/>
    </source>
</evidence>
<dbReference type="OrthoDB" id="3427496at2"/>
<dbReference type="AlphaFoldDB" id="A0A368T301"/>
<keyword evidence="1" id="KW-1133">Transmembrane helix</keyword>
<keyword evidence="3" id="KW-1185">Reference proteome</keyword>
<proteinExistence type="predicted"/>
<dbReference type="InterPro" id="IPR006311">
    <property type="entry name" value="TAT_signal"/>
</dbReference>